<dbReference type="OrthoDB" id="4072247at2"/>
<dbReference type="Proteomes" id="UP000275024">
    <property type="component" value="Unassembled WGS sequence"/>
</dbReference>
<organism evidence="3 6">
    <name type="scientific">Streptomyces radicis</name>
    <dbReference type="NCBI Taxonomy" id="1750517"/>
    <lineage>
        <taxon>Bacteria</taxon>
        <taxon>Bacillati</taxon>
        <taxon>Actinomycetota</taxon>
        <taxon>Actinomycetes</taxon>
        <taxon>Kitasatosporales</taxon>
        <taxon>Streptomycetaceae</taxon>
        <taxon>Streptomyces</taxon>
    </lineage>
</organism>
<dbReference type="RefSeq" id="WP_120697162.1">
    <property type="nucleotide sequence ID" value="NZ_RBDX01000008.1"/>
</dbReference>
<keyword evidence="5" id="KW-1185">Reference proteome</keyword>
<dbReference type="AlphaFoldDB" id="A0A3A9WNU1"/>
<protein>
    <submittedName>
        <fullName evidence="3">Uncharacterized protein</fullName>
    </submittedName>
</protein>
<feature type="compositionally biased region" description="Acidic residues" evidence="1">
    <location>
        <begin position="348"/>
        <end position="361"/>
    </location>
</feature>
<keyword evidence="2" id="KW-0472">Membrane</keyword>
<evidence type="ECO:0000313" key="6">
    <source>
        <dbReference type="Proteomes" id="UP000275024"/>
    </source>
</evidence>
<feature type="transmembrane region" description="Helical" evidence="2">
    <location>
        <begin position="20"/>
        <end position="43"/>
    </location>
</feature>
<accession>A0A3A9WNU1</accession>
<comment type="caution">
    <text evidence="3">The sequence shown here is derived from an EMBL/GenBank/DDBJ whole genome shotgun (WGS) entry which is preliminary data.</text>
</comment>
<gene>
    <name evidence="4" type="ORF">D7318_13265</name>
    <name evidence="3" type="ORF">D7319_13260</name>
</gene>
<evidence type="ECO:0000256" key="1">
    <source>
        <dbReference type="SAM" id="MobiDB-lite"/>
    </source>
</evidence>
<evidence type="ECO:0000313" key="4">
    <source>
        <dbReference type="EMBL" id="RKN22987.1"/>
    </source>
</evidence>
<dbReference type="EMBL" id="RBDX01000008">
    <property type="protein sequence ID" value="RKN09416.1"/>
    <property type="molecule type" value="Genomic_DNA"/>
</dbReference>
<evidence type="ECO:0000313" key="5">
    <source>
        <dbReference type="Proteomes" id="UP000268652"/>
    </source>
</evidence>
<name>A0A3A9WNU1_9ACTN</name>
<feature type="region of interest" description="Disordered" evidence="1">
    <location>
        <begin position="348"/>
        <end position="409"/>
    </location>
</feature>
<reference evidence="5 6" key="1">
    <citation type="submission" date="2018-09" db="EMBL/GenBank/DDBJ databases">
        <title>Streptomyces sp. nov. DS1-2, an endophytic actinomycete isolated from roots of Dendrobium scabrilingue.</title>
        <authorList>
            <person name="Kuncharoen N."/>
            <person name="Kudo T."/>
            <person name="Ohkuma M."/>
            <person name="Yuki M."/>
            <person name="Tanasupawat S."/>
        </authorList>
    </citation>
    <scope>NUCLEOTIDE SEQUENCE [LARGE SCALE GENOMIC DNA]</scope>
    <source>
        <strain evidence="3 6">AZ1-7</strain>
        <strain evidence="4 5">DS1-2</strain>
    </source>
</reference>
<evidence type="ECO:0000313" key="3">
    <source>
        <dbReference type="EMBL" id="RKN09416.1"/>
    </source>
</evidence>
<sequence>MRTTDPFEFLDRHRDTIFRVLGFLAVLLVVFLLIRAVAMRLGGWSAAWARLRRECAITAHAFAAPVKAWTRHRRSLRVLVHGLRAPATWRDAERAVAAAREAAGPGGPRPYAVLVAERTVTVLVTGPDLEAPEREPWWIAEGEGPDHWSADRADLPPVVPVPDLALPVLVAVGEVEGQCAFLDLAAGPPMVCVEGERRSGVALHQSVAAQLDARLPEGMVVVAEGVHRAFDGLPIRAAHRAADQLRPRAGLAPVLVCAELPSPLPPELTAPPEEFPELRLLLLGEGRGYARTLLTGRSGQVSVVGTPLITEGNALSRALARVLPSIPPVLPPGPGGDDAISSVRAFAELDEEEGADEETEELPTAPAAAAPRPPAPEREDEFEEEAEAPAAAEEETRPAPAPSAHPVRS</sequence>
<feature type="compositionally biased region" description="Acidic residues" evidence="1">
    <location>
        <begin position="378"/>
        <end position="387"/>
    </location>
</feature>
<dbReference type="Proteomes" id="UP000268652">
    <property type="component" value="Unassembled WGS sequence"/>
</dbReference>
<keyword evidence="2" id="KW-0812">Transmembrane</keyword>
<dbReference type="EMBL" id="RBDY01000008">
    <property type="protein sequence ID" value="RKN22987.1"/>
    <property type="molecule type" value="Genomic_DNA"/>
</dbReference>
<proteinExistence type="predicted"/>
<keyword evidence="2" id="KW-1133">Transmembrane helix</keyword>
<evidence type="ECO:0000256" key="2">
    <source>
        <dbReference type="SAM" id="Phobius"/>
    </source>
</evidence>